<dbReference type="OrthoDB" id="1854593at2759"/>
<dbReference type="AlphaFoldDB" id="A0A9P0LNK0"/>
<proteinExistence type="predicted"/>
<reference evidence="3" key="1">
    <citation type="submission" date="2022-03" db="EMBL/GenBank/DDBJ databases">
        <authorList>
            <person name="Sayadi A."/>
        </authorList>
    </citation>
    <scope>NUCLEOTIDE SEQUENCE</scope>
</reference>
<evidence type="ECO:0000313" key="4">
    <source>
        <dbReference type="Proteomes" id="UP001152888"/>
    </source>
</evidence>
<dbReference type="EMBL" id="CAKOFQ010007311">
    <property type="protein sequence ID" value="CAH1998016.1"/>
    <property type="molecule type" value="Genomic_DNA"/>
</dbReference>
<evidence type="ECO:0000256" key="1">
    <source>
        <dbReference type="SAM" id="MobiDB-lite"/>
    </source>
</evidence>
<dbReference type="GO" id="GO:0043130">
    <property type="term" value="F:ubiquitin binding"/>
    <property type="evidence" value="ECO:0007669"/>
    <property type="project" value="InterPro"/>
</dbReference>
<gene>
    <name evidence="3" type="ORF">ACAOBT_LOCUS24091</name>
</gene>
<dbReference type="Proteomes" id="UP001152888">
    <property type="component" value="Unassembled WGS sequence"/>
</dbReference>
<feature type="compositionally biased region" description="Polar residues" evidence="1">
    <location>
        <begin position="95"/>
        <end position="112"/>
    </location>
</feature>
<sequence length="146" mass="16443">MRNSTHLRRSTSTAARRPARTMNPRLQRMTMQIREVLPHVPFNAIYNDLCHTESVDNTITNILEGRVQFTPESPSTSSDSSTPSTSAFKEHPTSPVGSQLLSSNTAVTSFPKSASERAKSFQERKMQLIANARRRYIEKHNLDISV</sequence>
<evidence type="ECO:0000259" key="2">
    <source>
        <dbReference type="SMART" id="SM00546"/>
    </source>
</evidence>
<feature type="region of interest" description="Disordered" evidence="1">
    <location>
        <begin position="66"/>
        <end position="121"/>
    </location>
</feature>
<name>A0A9P0LNK0_ACAOB</name>
<feature type="region of interest" description="Disordered" evidence="1">
    <location>
        <begin position="1"/>
        <end position="26"/>
    </location>
</feature>
<evidence type="ECO:0000313" key="3">
    <source>
        <dbReference type="EMBL" id="CAH1998016.1"/>
    </source>
</evidence>
<protein>
    <recommendedName>
        <fullName evidence="2">CUE domain-containing protein</fullName>
    </recommendedName>
</protein>
<dbReference type="SMART" id="SM00546">
    <property type="entry name" value="CUE"/>
    <property type="match status" value="1"/>
</dbReference>
<comment type="caution">
    <text evidence="3">The sequence shown here is derived from an EMBL/GenBank/DDBJ whole genome shotgun (WGS) entry which is preliminary data.</text>
</comment>
<keyword evidence="4" id="KW-1185">Reference proteome</keyword>
<dbReference type="Gene3D" id="1.10.8.10">
    <property type="entry name" value="DNA helicase RuvA subunit, C-terminal domain"/>
    <property type="match status" value="1"/>
</dbReference>
<feature type="domain" description="CUE" evidence="2">
    <location>
        <begin position="25"/>
        <end position="66"/>
    </location>
</feature>
<feature type="compositionally biased region" description="Low complexity" evidence="1">
    <location>
        <begin position="70"/>
        <end position="86"/>
    </location>
</feature>
<dbReference type="GO" id="GO:0036503">
    <property type="term" value="P:ERAD pathway"/>
    <property type="evidence" value="ECO:0007669"/>
    <property type="project" value="InterPro"/>
</dbReference>
<dbReference type="CDD" id="cd14420">
    <property type="entry name" value="CUE_AUP1"/>
    <property type="match status" value="1"/>
</dbReference>
<dbReference type="InterPro" id="IPR048056">
    <property type="entry name" value="AUP1_CUE"/>
</dbReference>
<accession>A0A9P0LNK0</accession>
<organism evidence="3 4">
    <name type="scientific">Acanthoscelides obtectus</name>
    <name type="common">Bean weevil</name>
    <name type="synonym">Bruchus obtectus</name>
    <dbReference type="NCBI Taxonomy" id="200917"/>
    <lineage>
        <taxon>Eukaryota</taxon>
        <taxon>Metazoa</taxon>
        <taxon>Ecdysozoa</taxon>
        <taxon>Arthropoda</taxon>
        <taxon>Hexapoda</taxon>
        <taxon>Insecta</taxon>
        <taxon>Pterygota</taxon>
        <taxon>Neoptera</taxon>
        <taxon>Endopterygota</taxon>
        <taxon>Coleoptera</taxon>
        <taxon>Polyphaga</taxon>
        <taxon>Cucujiformia</taxon>
        <taxon>Chrysomeloidea</taxon>
        <taxon>Chrysomelidae</taxon>
        <taxon>Bruchinae</taxon>
        <taxon>Bruchini</taxon>
        <taxon>Acanthoscelides</taxon>
    </lineage>
</organism>
<dbReference type="InterPro" id="IPR003892">
    <property type="entry name" value="CUE"/>
</dbReference>